<dbReference type="OrthoDB" id="780709at2759"/>
<evidence type="ECO:0000256" key="5">
    <source>
        <dbReference type="ARBA" id="ARBA00023015"/>
    </source>
</evidence>
<name>A0A830D8C6_9LAMI</name>
<evidence type="ECO:0000313" key="10">
    <source>
        <dbReference type="EMBL" id="GFQ04805.1"/>
    </source>
</evidence>
<evidence type="ECO:0000313" key="11">
    <source>
        <dbReference type="Proteomes" id="UP000653305"/>
    </source>
</evidence>
<dbReference type="PROSITE" id="PS00028">
    <property type="entry name" value="ZINC_FINGER_C2H2_1"/>
    <property type="match status" value="1"/>
</dbReference>
<evidence type="ECO:0000256" key="8">
    <source>
        <dbReference type="PROSITE-ProRule" id="PRU00042"/>
    </source>
</evidence>
<evidence type="ECO:0000259" key="9">
    <source>
        <dbReference type="PROSITE" id="PS50157"/>
    </source>
</evidence>
<accession>A0A830D8C6</accession>
<dbReference type="PROSITE" id="PS50157">
    <property type="entry name" value="ZINC_FINGER_C2H2_2"/>
    <property type="match status" value="1"/>
</dbReference>
<reference evidence="10" key="1">
    <citation type="submission" date="2020-07" db="EMBL/GenBank/DDBJ databases">
        <title>Ethylene signaling mediates host invasion by parasitic plants.</title>
        <authorList>
            <person name="Yoshida S."/>
        </authorList>
    </citation>
    <scope>NUCLEOTIDE SEQUENCE</scope>
    <source>
        <strain evidence="10">Okayama</strain>
    </source>
</reference>
<sequence length="139" mass="15483">MNINPSGQEKKNDSSQTRIWIHDLAPKVNRIRSYKCTFCKRQFFNAQALGGHMNIHRKDRAKLIEFSRENLISLGMAKSTMDRGDKKGGNIGVHVAPKESLICHRFEEAPSPGDSKTGSIDDGVDLELRLGHEAHGANT</sequence>
<keyword evidence="11" id="KW-1185">Reference proteome</keyword>
<dbReference type="Proteomes" id="UP000653305">
    <property type="component" value="Unassembled WGS sequence"/>
</dbReference>
<dbReference type="InterPro" id="IPR036236">
    <property type="entry name" value="Znf_C2H2_sf"/>
</dbReference>
<dbReference type="PANTHER" id="PTHR45801:SF111">
    <property type="entry name" value="C2H2 AND C2HC ZINC FINGERS SUPERFAMILY PROTEIN"/>
    <property type="match status" value="1"/>
</dbReference>
<comment type="caution">
    <text evidence="10">The sequence shown here is derived from an EMBL/GenBank/DDBJ whole genome shotgun (WGS) entry which is preliminary data.</text>
</comment>
<dbReference type="AlphaFoldDB" id="A0A830D8C6"/>
<evidence type="ECO:0000256" key="2">
    <source>
        <dbReference type="ARBA" id="ARBA00022723"/>
    </source>
</evidence>
<evidence type="ECO:0000256" key="4">
    <source>
        <dbReference type="ARBA" id="ARBA00022833"/>
    </source>
</evidence>
<dbReference type="GO" id="GO:0005634">
    <property type="term" value="C:nucleus"/>
    <property type="evidence" value="ECO:0007669"/>
    <property type="project" value="UniProtKB-SubCell"/>
</dbReference>
<dbReference type="InterPro" id="IPR013087">
    <property type="entry name" value="Znf_C2H2_type"/>
</dbReference>
<protein>
    <submittedName>
        <fullName evidence="10">Transcriptional regulator tac1</fullName>
    </submittedName>
</protein>
<dbReference type="EMBL" id="BMAC01000977">
    <property type="protein sequence ID" value="GFQ04805.1"/>
    <property type="molecule type" value="Genomic_DNA"/>
</dbReference>
<dbReference type="Gene3D" id="3.30.160.60">
    <property type="entry name" value="Classic Zinc Finger"/>
    <property type="match status" value="1"/>
</dbReference>
<evidence type="ECO:0000256" key="1">
    <source>
        <dbReference type="ARBA" id="ARBA00004123"/>
    </source>
</evidence>
<dbReference type="InterPro" id="IPR052426">
    <property type="entry name" value="Plant_dev_regulator"/>
</dbReference>
<keyword evidence="2" id="KW-0479">Metal-binding</keyword>
<dbReference type="SMART" id="SM00355">
    <property type="entry name" value="ZnF_C2H2"/>
    <property type="match status" value="1"/>
</dbReference>
<dbReference type="GO" id="GO:0008270">
    <property type="term" value="F:zinc ion binding"/>
    <property type="evidence" value="ECO:0007669"/>
    <property type="project" value="UniProtKB-KW"/>
</dbReference>
<keyword evidence="4" id="KW-0862">Zinc</keyword>
<evidence type="ECO:0000256" key="7">
    <source>
        <dbReference type="ARBA" id="ARBA00023242"/>
    </source>
</evidence>
<organism evidence="10 11">
    <name type="scientific">Phtheirospermum japonicum</name>
    <dbReference type="NCBI Taxonomy" id="374723"/>
    <lineage>
        <taxon>Eukaryota</taxon>
        <taxon>Viridiplantae</taxon>
        <taxon>Streptophyta</taxon>
        <taxon>Embryophyta</taxon>
        <taxon>Tracheophyta</taxon>
        <taxon>Spermatophyta</taxon>
        <taxon>Magnoliopsida</taxon>
        <taxon>eudicotyledons</taxon>
        <taxon>Gunneridae</taxon>
        <taxon>Pentapetalae</taxon>
        <taxon>asterids</taxon>
        <taxon>lamiids</taxon>
        <taxon>Lamiales</taxon>
        <taxon>Orobanchaceae</taxon>
        <taxon>Orobanchaceae incertae sedis</taxon>
        <taxon>Phtheirospermum</taxon>
    </lineage>
</organism>
<evidence type="ECO:0000256" key="3">
    <source>
        <dbReference type="ARBA" id="ARBA00022771"/>
    </source>
</evidence>
<keyword evidence="7" id="KW-0539">Nucleus</keyword>
<gene>
    <name evidence="10" type="ORF">PHJA_002624500</name>
</gene>
<feature type="domain" description="C2H2-type" evidence="9">
    <location>
        <begin position="34"/>
        <end position="61"/>
    </location>
</feature>
<comment type="subcellular location">
    <subcellularLocation>
        <location evidence="1">Nucleus</location>
    </subcellularLocation>
</comment>
<proteinExistence type="predicted"/>
<keyword evidence="5" id="KW-0805">Transcription regulation</keyword>
<dbReference type="SUPFAM" id="SSF57667">
    <property type="entry name" value="beta-beta-alpha zinc fingers"/>
    <property type="match status" value="1"/>
</dbReference>
<evidence type="ECO:0000256" key="6">
    <source>
        <dbReference type="ARBA" id="ARBA00023163"/>
    </source>
</evidence>
<dbReference type="PANTHER" id="PTHR45801">
    <property type="entry name" value="OS07G0101800 PROTEIN"/>
    <property type="match status" value="1"/>
</dbReference>
<keyword evidence="3 8" id="KW-0863">Zinc-finger</keyword>
<keyword evidence="6" id="KW-0804">Transcription</keyword>